<feature type="domain" description="Histone deacetylase" evidence="2">
    <location>
        <begin position="2"/>
        <end position="107"/>
    </location>
</feature>
<dbReference type="Gene3D" id="3.40.800.20">
    <property type="entry name" value="Histone deacetylase domain"/>
    <property type="match status" value="1"/>
</dbReference>
<dbReference type="RefSeq" id="WP_095640051.1">
    <property type="nucleotide sequence ID" value="NZ_NSJZ01000006.1"/>
</dbReference>
<dbReference type="Pfam" id="PF00850">
    <property type="entry name" value="Hist_deacetyl"/>
    <property type="match status" value="1"/>
</dbReference>
<dbReference type="InterPro" id="IPR037138">
    <property type="entry name" value="His_deacetylse_dom_sf"/>
</dbReference>
<feature type="compositionally biased region" description="Basic residues" evidence="1">
    <location>
        <begin position="122"/>
        <end position="145"/>
    </location>
</feature>
<keyword evidence="4" id="KW-1185">Reference proteome</keyword>
<evidence type="ECO:0000313" key="4">
    <source>
        <dbReference type="Proteomes" id="UP000218023"/>
    </source>
</evidence>
<dbReference type="OrthoDB" id="9808367at2"/>
<dbReference type="InterPro" id="IPR023696">
    <property type="entry name" value="Ureohydrolase_dom_sf"/>
</dbReference>
<comment type="caution">
    <text evidence="3">The sequence shown here is derived from an EMBL/GenBank/DDBJ whole genome shotgun (WGS) entry which is preliminary data.</text>
</comment>
<sequence>MTGRVHERGRGESKGFNLNIPLAPGSGEAFLAAICQGFDAAAAHGAGALVMALGYDTHAEDPLSLVRVTTGAFREAGRVVTSARIPVIVQEGGYQASVIGDPLKRFLQGLRSGISGCLSPARRPRPRSRQATWRRSRTCRRPAGG</sequence>
<accession>A0A2A2GIU3</accession>
<organism evidence="3 4">
    <name type="scientific">Paracoccus salipaludis</name>
    <dbReference type="NCBI Taxonomy" id="2032623"/>
    <lineage>
        <taxon>Bacteria</taxon>
        <taxon>Pseudomonadati</taxon>
        <taxon>Pseudomonadota</taxon>
        <taxon>Alphaproteobacteria</taxon>
        <taxon>Rhodobacterales</taxon>
        <taxon>Paracoccaceae</taxon>
        <taxon>Paracoccus</taxon>
    </lineage>
</organism>
<evidence type="ECO:0000256" key="1">
    <source>
        <dbReference type="SAM" id="MobiDB-lite"/>
    </source>
</evidence>
<feature type="region of interest" description="Disordered" evidence="1">
    <location>
        <begin position="120"/>
        <end position="145"/>
    </location>
</feature>
<dbReference type="AlphaFoldDB" id="A0A2A2GIU3"/>
<dbReference type="SUPFAM" id="SSF52768">
    <property type="entry name" value="Arginase/deacetylase"/>
    <property type="match status" value="1"/>
</dbReference>
<dbReference type="InterPro" id="IPR023801">
    <property type="entry name" value="His_deacetylse_dom"/>
</dbReference>
<reference evidence="3 4" key="1">
    <citation type="submission" date="2017-09" db="EMBL/GenBank/DDBJ databases">
        <title>Paracoccus alkalisoli sp. nov., isolated from saline alkaline soil.</title>
        <authorList>
            <person name="Dong X."/>
            <person name="Zhang G."/>
        </authorList>
    </citation>
    <scope>NUCLEOTIDE SEQUENCE [LARGE SCALE GENOMIC DNA]</scope>
    <source>
        <strain evidence="3 4">WN007</strain>
    </source>
</reference>
<proteinExistence type="predicted"/>
<name>A0A2A2GIU3_9RHOB</name>
<evidence type="ECO:0000313" key="3">
    <source>
        <dbReference type="EMBL" id="PAU97248.1"/>
    </source>
</evidence>
<protein>
    <recommendedName>
        <fullName evidence="2">Histone deacetylase domain-containing protein</fullName>
    </recommendedName>
</protein>
<dbReference type="EMBL" id="NSJZ01000006">
    <property type="protein sequence ID" value="PAU97248.1"/>
    <property type="molecule type" value="Genomic_DNA"/>
</dbReference>
<evidence type="ECO:0000259" key="2">
    <source>
        <dbReference type="Pfam" id="PF00850"/>
    </source>
</evidence>
<dbReference type="Proteomes" id="UP000218023">
    <property type="component" value="Unassembled WGS sequence"/>
</dbReference>
<gene>
    <name evidence="3" type="ORF">CK240_09210</name>
</gene>